<sequence>MAAAAPSGSGCKIASFVHATLCTAQFLLVILSGALVVWYAKLTGSDAAFVLHGKPQVRTRLLACPSQWACSYTFSWTAMVRVLVHKASRGCRSFVVVRRVGFWIQRMPDQSRTHLHSLLLGGLGGSIVLLGFYDAWLGLDV</sequence>
<evidence type="ECO:0000313" key="1">
    <source>
        <dbReference type="EMBL" id="KAI9462655.1"/>
    </source>
</evidence>
<reference evidence="1" key="1">
    <citation type="submission" date="2021-03" db="EMBL/GenBank/DDBJ databases">
        <title>Evolutionary priming and transition to the ectomycorrhizal habit in an iconic lineage of mushroom-forming fungi: is preadaptation a requirement?</title>
        <authorList>
            <consortium name="DOE Joint Genome Institute"/>
            <person name="Looney B.P."/>
            <person name="Miyauchi S."/>
            <person name="Morin E."/>
            <person name="Drula E."/>
            <person name="Courty P.E."/>
            <person name="Chicoki N."/>
            <person name="Fauchery L."/>
            <person name="Kohler A."/>
            <person name="Kuo A."/>
            <person name="LaButti K."/>
            <person name="Pangilinan J."/>
            <person name="Lipzen A."/>
            <person name="Riley R."/>
            <person name="Andreopoulos W."/>
            <person name="He G."/>
            <person name="Johnson J."/>
            <person name="Barry K.W."/>
            <person name="Grigoriev I.V."/>
            <person name="Nagy L."/>
            <person name="Hibbett D."/>
            <person name="Henrissat B."/>
            <person name="Matheny P.B."/>
            <person name="Labbe J."/>
            <person name="Martin A.F."/>
        </authorList>
    </citation>
    <scope>NUCLEOTIDE SEQUENCE</scope>
    <source>
        <strain evidence="1">BPL698</strain>
    </source>
</reference>
<keyword evidence="2" id="KW-1185">Reference proteome</keyword>
<gene>
    <name evidence="1" type="ORF">F5148DRAFT_1212957</name>
</gene>
<evidence type="ECO:0000313" key="2">
    <source>
        <dbReference type="Proteomes" id="UP001207468"/>
    </source>
</evidence>
<accession>A0ACC0U5S5</accession>
<protein>
    <submittedName>
        <fullName evidence="1">Uncharacterized protein</fullName>
    </submittedName>
</protein>
<dbReference type="Proteomes" id="UP001207468">
    <property type="component" value="Unassembled WGS sequence"/>
</dbReference>
<dbReference type="EMBL" id="JAGFNK010000166">
    <property type="protein sequence ID" value="KAI9462655.1"/>
    <property type="molecule type" value="Genomic_DNA"/>
</dbReference>
<name>A0ACC0U5S5_9AGAM</name>
<comment type="caution">
    <text evidence="1">The sequence shown here is derived from an EMBL/GenBank/DDBJ whole genome shotgun (WGS) entry which is preliminary data.</text>
</comment>
<feature type="non-terminal residue" evidence="1">
    <location>
        <position position="141"/>
    </location>
</feature>
<organism evidence="1 2">
    <name type="scientific">Russula earlei</name>
    <dbReference type="NCBI Taxonomy" id="71964"/>
    <lineage>
        <taxon>Eukaryota</taxon>
        <taxon>Fungi</taxon>
        <taxon>Dikarya</taxon>
        <taxon>Basidiomycota</taxon>
        <taxon>Agaricomycotina</taxon>
        <taxon>Agaricomycetes</taxon>
        <taxon>Russulales</taxon>
        <taxon>Russulaceae</taxon>
        <taxon>Russula</taxon>
    </lineage>
</organism>
<proteinExistence type="predicted"/>